<evidence type="ECO:0000313" key="2">
    <source>
        <dbReference type="Proteomes" id="UP000499080"/>
    </source>
</evidence>
<dbReference type="EMBL" id="BGPR01002289">
    <property type="protein sequence ID" value="GBM71064.1"/>
    <property type="molecule type" value="Genomic_DNA"/>
</dbReference>
<keyword evidence="2" id="KW-1185">Reference proteome</keyword>
<name>A0A4Y2HZS6_ARAVE</name>
<sequence length="171" mass="19342">MESHFPAILVLWMGREVYRVKYGVTGSSQAWTPDLRNRLGDHLGDETWDLKGEGIFSTSLLGEEIRLNLQDDSMWRHGLPVKTIQGMRWDHGKEYFSLAILTSRFEATRGQIGDGPRNFVLLSDDEDDTWAGIPCPNCNATPMGGRLATTYDLECNRPHTRRIFVGIGSRT</sequence>
<comment type="caution">
    <text evidence="1">The sequence shown here is derived from an EMBL/GenBank/DDBJ whole genome shotgun (WGS) entry which is preliminary data.</text>
</comment>
<accession>A0A4Y2HZS6</accession>
<protein>
    <submittedName>
        <fullName evidence="1">Uncharacterized protein</fullName>
    </submittedName>
</protein>
<evidence type="ECO:0000313" key="1">
    <source>
        <dbReference type="EMBL" id="GBM71064.1"/>
    </source>
</evidence>
<dbReference type="AlphaFoldDB" id="A0A4Y2HZS6"/>
<reference evidence="1 2" key="1">
    <citation type="journal article" date="2019" name="Sci. Rep.">
        <title>Orb-weaving spider Araneus ventricosus genome elucidates the spidroin gene catalogue.</title>
        <authorList>
            <person name="Kono N."/>
            <person name="Nakamura H."/>
            <person name="Ohtoshi R."/>
            <person name="Moran D.A.P."/>
            <person name="Shinohara A."/>
            <person name="Yoshida Y."/>
            <person name="Fujiwara M."/>
            <person name="Mori M."/>
            <person name="Tomita M."/>
            <person name="Arakawa K."/>
        </authorList>
    </citation>
    <scope>NUCLEOTIDE SEQUENCE [LARGE SCALE GENOMIC DNA]</scope>
</reference>
<proteinExistence type="predicted"/>
<organism evidence="1 2">
    <name type="scientific">Araneus ventricosus</name>
    <name type="common">Orbweaver spider</name>
    <name type="synonym">Epeira ventricosa</name>
    <dbReference type="NCBI Taxonomy" id="182803"/>
    <lineage>
        <taxon>Eukaryota</taxon>
        <taxon>Metazoa</taxon>
        <taxon>Ecdysozoa</taxon>
        <taxon>Arthropoda</taxon>
        <taxon>Chelicerata</taxon>
        <taxon>Arachnida</taxon>
        <taxon>Araneae</taxon>
        <taxon>Araneomorphae</taxon>
        <taxon>Entelegynae</taxon>
        <taxon>Araneoidea</taxon>
        <taxon>Araneidae</taxon>
        <taxon>Araneus</taxon>
    </lineage>
</organism>
<gene>
    <name evidence="1" type="ORF">AVEN_35035_1</name>
</gene>
<dbReference type="Proteomes" id="UP000499080">
    <property type="component" value="Unassembled WGS sequence"/>
</dbReference>